<feature type="compositionally biased region" description="Polar residues" evidence="2">
    <location>
        <begin position="95"/>
        <end position="104"/>
    </location>
</feature>
<keyword evidence="1" id="KW-0175">Coiled coil</keyword>
<dbReference type="EMBL" id="CAUOFW020003003">
    <property type="protein sequence ID" value="CAK9157453.1"/>
    <property type="molecule type" value="Genomic_DNA"/>
</dbReference>
<keyword evidence="4" id="KW-1185">Reference proteome</keyword>
<dbReference type="Pfam" id="PF05278">
    <property type="entry name" value="PEARLI-4"/>
    <property type="match status" value="1"/>
</dbReference>
<comment type="caution">
    <text evidence="3">The sequence shown here is derived from an EMBL/GenBank/DDBJ whole genome shotgun (WGS) entry which is preliminary data.</text>
</comment>
<evidence type="ECO:0000313" key="3">
    <source>
        <dbReference type="EMBL" id="CAK9157453.1"/>
    </source>
</evidence>
<dbReference type="PANTHER" id="PTHR35358">
    <property type="entry name" value="OS06G0711100 PROTEIN"/>
    <property type="match status" value="1"/>
</dbReference>
<feature type="coiled-coil region" evidence="1">
    <location>
        <begin position="302"/>
        <end position="336"/>
    </location>
</feature>
<feature type="compositionally biased region" description="Polar residues" evidence="2">
    <location>
        <begin position="139"/>
        <end position="157"/>
    </location>
</feature>
<reference evidence="3 4" key="1">
    <citation type="submission" date="2024-02" db="EMBL/GenBank/DDBJ databases">
        <authorList>
            <person name="Vignale AGUSTIN F."/>
            <person name="Sosa J E."/>
            <person name="Modenutti C."/>
        </authorList>
    </citation>
    <scope>NUCLEOTIDE SEQUENCE [LARGE SCALE GENOMIC DNA]</scope>
</reference>
<proteinExistence type="predicted"/>
<feature type="compositionally biased region" description="Basic residues" evidence="2">
    <location>
        <begin position="110"/>
        <end position="119"/>
    </location>
</feature>
<name>A0ABC8SR87_9AQUA</name>
<organism evidence="3 4">
    <name type="scientific">Ilex paraguariensis</name>
    <name type="common">yerba mate</name>
    <dbReference type="NCBI Taxonomy" id="185542"/>
    <lineage>
        <taxon>Eukaryota</taxon>
        <taxon>Viridiplantae</taxon>
        <taxon>Streptophyta</taxon>
        <taxon>Embryophyta</taxon>
        <taxon>Tracheophyta</taxon>
        <taxon>Spermatophyta</taxon>
        <taxon>Magnoliopsida</taxon>
        <taxon>eudicotyledons</taxon>
        <taxon>Gunneridae</taxon>
        <taxon>Pentapetalae</taxon>
        <taxon>asterids</taxon>
        <taxon>campanulids</taxon>
        <taxon>Aquifoliales</taxon>
        <taxon>Aquifoliaceae</taxon>
        <taxon>Ilex</taxon>
    </lineage>
</organism>
<accession>A0ABC8SR87</accession>
<evidence type="ECO:0008006" key="5">
    <source>
        <dbReference type="Google" id="ProtNLM"/>
    </source>
</evidence>
<feature type="region of interest" description="Disordered" evidence="2">
    <location>
        <begin position="79"/>
        <end position="160"/>
    </location>
</feature>
<dbReference type="Gene3D" id="2.30.30.140">
    <property type="match status" value="1"/>
</dbReference>
<protein>
    <recommendedName>
        <fullName evidence="5">Phospholipase-like protein</fullName>
    </recommendedName>
</protein>
<dbReference type="PANTHER" id="PTHR35358:SF18">
    <property type="entry name" value="PHOSPHOLIPASE-LIKE PROTEIN-RELATED"/>
    <property type="match status" value="1"/>
</dbReference>
<dbReference type="CDD" id="cd20404">
    <property type="entry name" value="Tudor_Agenet_AtEML-like"/>
    <property type="match status" value="1"/>
</dbReference>
<sequence length="362" mass="40176">MKVLIVKHIFCRFYEGVITSFNHSKMKHQVVYVDGDEELLDLKNERWELMGDVILPGQGQDTVPGPNVSADVFSDGVVDSSGPARKKHVVLDNGGTETILSTSKESQKLVRSKPRRNRGKSTDTGNLDASSKTHEQHPPTVTQMDTHNMSNPQSSQNEEGEKCLMEISSTLGTPMSTGQDAVALNGMIDVQGYSVKPSNAPVLRAIFAKYGDIATNCLYKSSSVRASLLDVVCSVVQRLLTNDNTVLMSYIEAIESEVSDAEKAKLKVSWLRKHLTKVHEIEAVGHRSSLLKEAKTRSSLAIKMATKDLEQKRVDLVEAQEQFRQAERCVEALKLVSQKINNDVLESVTEENLLRRKLDELL</sequence>
<evidence type="ECO:0000256" key="1">
    <source>
        <dbReference type="SAM" id="Coils"/>
    </source>
</evidence>
<evidence type="ECO:0000256" key="2">
    <source>
        <dbReference type="SAM" id="MobiDB-lite"/>
    </source>
</evidence>
<gene>
    <name evidence="3" type="ORF">ILEXP_LOCUS26013</name>
</gene>
<dbReference type="AlphaFoldDB" id="A0ABC8SR87"/>
<evidence type="ECO:0000313" key="4">
    <source>
        <dbReference type="Proteomes" id="UP001642360"/>
    </source>
</evidence>
<dbReference type="InterPro" id="IPR007942">
    <property type="entry name" value="PLipase-like"/>
</dbReference>
<dbReference type="Proteomes" id="UP001642360">
    <property type="component" value="Unassembled WGS sequence"/>
</dbReference>